<dbReference type="Gene3D" id="2.60.40.10">
    <property type="entry name" value="Immunoglobulins"/>
    <property type="match status" value="3"/>
</dbReference>
<dbReference type="GO" id="GO:0005886">
    <property type="term" value="C:plasma membrane"/>
    <property type="evidence" value="ECO:0007669"/>
    <property type="project" value="TreeGrafter"/>
</dbReference>
<evidence type="ECO:0000313" key="6">
    <source>
        <dbReference type="Proteomes" id="UP000318571"/>
    </source>
</evidence>
<dbReference type="PROSITE" id="PS50853">
    <property type="entry name" value="FN3"/>
    <property type="match status" value="1"/>
</dbReference>
<dbReference type="PANTHER" id="PTHR45080:SF33">
    <property type="entry name" value="IG-LIKE DOMAIN-CONTAINING PROTEIN"/>
    <property type="match status" value="1"/>
</dbReference>
<name>A0A553PM20_TIGCA</name>
<dbReference type="CDD" id="cd00063">
    <property type="entry name" value="FN3"/>
    <property type="match status" value="1"/>
</dbReference>
<protein>
    <recommendedName>
        <fullName evidence="7">Ig-like domain-containing protein</fullName>
    </recommendedName>
</protein>
<proteinExistence type="predicted"/>
<dbReference type="SUPFAM" id="SSF49265">
    <property type="entry name" value="Fibronectin type III"/>
    <property type="match status" value="1"/>
</dbReference>
<comment type="caution">
    <text evidence="5">The sequence shown here is derived from an EMBL/GenBank/DDBJ whole genome shotgun (WGS) entry which is preliminary data.</text>
</comment>
<evidence type="ECO:0000313" key="5">
    <source>
        <dbReference type="EMBL" id="TRY78729.1"/>
    </source>
</evidence>
<dbReference type="SMART" id="SM00409">
    <property type="entry name" value="IG"/>
    <property type="match status" value="2"/>
</dbReference>
<dbReference type="PROSITE" id="PS50835">
    <property type="entry name" value="IG_LIKE"/>
    <property type="match status" value="2"/>
</dbReference>
<dbReference type="InterPro" id="IPR003598">
    <property type="entry name" value="Ig_sub2"/>
</dbReference>
<dbReference type="InterPro" id="IPR036179">
    <property type="entry name" value="Ig-like_dom_sf"/>
</dbReference>
<dbReference type="InterPro" id="IPR013098">
    <property type="entry name" value="Ig_I-set"/>
</dbReference>
<keyword evidence="1" id="KW-0677">Repeat</keyword>
<dbReference type="InterPro" id="IPR003599">
    <property type="entry name" value="Ig_sub"/>
</dbReference>
<dbReference type="OMA" id="NISWIAD"/>
<evidence type="ECO:0000259" key="3">
    <source>
        <dbReference type="PROSITE" id="PS50835"/>
    </source>
</evidence>
<dbReference type="STRING" id="6832.A0A553PM20"/>
<dbReference type="GO" id="GO:0030424">
    <property type="term" value="C:axon"/>
    <property type="evidence" value="ECO:0007669"/>
    <property type="project" value="TreeGrafter"/>
</dbReference>
<feature type="domain" description="Ig-like" evidence="3">
    <location>
        <begin position="1"/>
        <end position="107"/>
    </location>
</feature>
<dbReference type="GO" id="GO:0007156">
    <property type="term" value="P:homophilic cell adhesion via plasma membrane adhesion molecules"/>
    <property type="evidence" value="ECO:0007669"/>
    <property type="project" value="TreeGrafter"/>
</dbReference>
<organism evidence="5 6">
    <name type="scientific">Tigriopus californicus</name>
    <name type="common">Marine copepod</name>
    <dbReference type="NCBI Taxonomy" id="6832"/>
    <lineage>
        <taxon>Eukaryota</taxon>
        <taxon>Metazoa</taxon>
        <taxon>Ecdysozoa</taxon>
        <taxon>Arthropoda</taxon>
        <taxon>Crustacea</taxon>
        <taxon>Multicrustacea</taxon>
        <taxon>Hexanauplia</taxon>
        <taxon>Copepoda</taxon>
        <taxon>Harpacticoida</taxon>
        <taxon>Harpacticidae</taxon>
        <taxon>Tigriopus</taxon>
    </lineage>
</organism>
<keyword evidence="6" id="KW-1185">Reference proteome</keyword>
<dbReference type="GO" id="GO:0043025">
    <property type="term" value="C:neuronal cell body"/>
    <property type="evidence" value="ECO:0007669"/>
    <property type="project" value="TreeGrafter"/>
</dbReference>
<gene>
    <name evidence="5" type="ORF">TCAL_09303</name>
</gene>
<evidence type="ECO:0000256" key="2">
    <source>
        <dbReference type="ARBA" id="ARBA00023319"/>
    </source>
</evidence>
<dbReference type="InterPro" id="IPR013783">
    <property type="entry name" value="Ig-like_fold"/>
</dbReference>
<dbReference type="InterPro" id="IPR050958">
    <property type="entry name" value="Cell_Adh-Cytoskel_Orgn"/>
</dbReference>
<feature type="domain" description="Fibronectin type-III" evidence="4">
    <location>
        <begin position="205"/>
        <end position="320"/>
    </location>
</feature>
<dbReference type="SUPFAM" id="SSF48726">
    <property type="entry name" value="Immunoglobulin"/>
    <property type="match status" value="2"/>
</dbReference>
<keyword evidence="2" id="KW-0393">Immunoglobulin domain</keyword>
<dbReference type="Pfam" id="PF07679">
    <property type="entry name" value="I-set"/>
    <property type="match status" value="2"/>
</dbReference>
<dbReference type="SMART" id="SM00408">
    <property type="entry name" value="IGc2"/>
    <property type="match status" value="1"/>
</dbReference>
<evidence type="ECO:0008006" key="7">
    <source>
        <dbReference type="Google" id="ProtNLM"/>
    </source>
</evidence>
<dbReference type="GO" id="GO:0050808">
    <property type="term" value="P:synapse organization"/>
    <property type="evidence" value="ECO:0007669"/>
    <property type="project" value="TreeGrafter"/>
</dbReference>
<dbReference type="GO" id="GO:0008046">
    <property type="term" value="F:axon guidance receptor activity"/>
    <property type="evidence" value="ECO:0007669"/>
    <property type="project" value="TreeGrafter"/>
</dbReference>
<dbReference type="Proteomes" id="UP000318571">
    <property type="component" value="Chromosome 11"/>
</dbReference>
<dbReference type="PANTHER" id="PTHR45080">
    <property type="entry name" value="CONTACTIN 5"/>
    <property type="match status" value="1"/>
</dbReference>
<evidence type="ECO:0000259" key="4">
    <source>
        <dbReference type="PROSITE" id="PS50853"/>
    </source>
</evidence>
<reference evidence="5 6" key="1">
    <citation type="journal article" date="2018" name="Nat. Ecol. Evol.">
        <title>Genomic signatures of mitonuclear coevolution across populations of Tigriopus californicus.</title>
        <authorList>
            <person name="Barreto F.S."/>
            <person name="Watson E.T."/>
            <person name="Lima T.G."/>
            <person name="Willett C.S."/>
            <person name="Edmands S."/>
            <person name="Li W."/>
            <person name="Burton R.S."/>
        </authorList>
    </citation>
    <scope>NUCLEOTIDE SEQUENCE [LARGE SCALE GENOMIC DNA]</scope>
    <source>
        <strain evidence="5 6">San Diego</strain>
    </source>
</reference>
<evidence type="ECO:0000256" key="1">
    <source>
        <dbReference type="ARBA" id="ARBA00022737"/>
    </source>
</evidence>
<dbReference type="EMBL" id="VCGU01000003">
    <property type="protein sequence ID" value="TRY78729.1"/>
    <property type="molecule type" value="Genomic_DNA"/>
</dbReference>
<feature type="domain" description="Ig-like" evidence="3">
    <location>
        <begin position="114"/>
        <end position="203"/>
    </location>
</feature>
<dbReference type="Pfam" id="PF00041">
    <property type="entry name" value="fn3"/>
    <property type="match status" value="1"/>
</dbReference>
<sequence length="361" mass="41199">MRSGEGIRFVNKVLQSSRFGRQPIIWFIWLVVGGWWMVDGGGGNSNSDRRLEQSGVVQLKNNLLPSGEKARVSKTLIIDSVDRHEAGTYVCEATNGVGNQRAQATIQLQVLYPPEIELETDRVHSGDNKEAHLTCLIHGNPTPKVRWYKNSMLLDPTDTIRMTSRANRYTLILNSIRSGMDFGNYSCVAENSLGTFKKHIEVHGRPTPAVFRSLPEAGGRESYLLTWTVDSYSPIEEYRLLYRQIQPYHQVSDDMLLQGGGDWTNVIIPGNPNSYSFNHRQSYEITNLKQDAEYECLVQARNMFGWSEASRIFHFFTGKRGPAIRDLEWKSNSESSLMRRSQRTLTIVIFHVSVLFLIHWL</sequence>
<dbReference type="SMART" id="SM00060">
    <property type="entry name" value="FN3"/>
    <property type="match status" value="1"/>
</dbReference>
<accession>A0A553PM20</accession>
<dbReference type="InterPro" id="IPR003961">
    <property type="entry name" value="FN3_dom"/>
</dbReference>
<dbReference type="InterPro" id="IPR007110">
    <property type="entry name" value="Ig-like_dom"/>
</dbReference>
<dbReference type="InterPro" id="IPR036116">
    <property type="entry name" value="FN3_sf"/>
</dbReference>
<dbReference type="AlphaFoldDB" id="A0A553PM20"/>